<evidence type="ECO:0000313" key="1">
    <source>
        <dbReference type="EMBL" id="GBN26907.1"/>
    </source>
</evidence>
<reference evidence="1 2" key="1">
    <citation type="journal article" date="2019" name="Sci. Rep.">
        <title>Orb-weaving spider Araneus ventricosus genome elucidates the spidroin gene catalogue.</title>
        <authorList>
            <person name="Kono N."/>
            <person name="Nakamura H."/>
            <person name="Ohtoshi R."/>
            <person name="Moran D.A.P."/>
            <person name="Shinohara A."/>
            <person name="Yoshida Y."/>
            <person name="Fujiwara M."/>
            <person name="Mori M."/>
            <person name="Tomita M."/>
            <person name="Arakawa K."/>
        </authorList>
    </citation>
    <scope>NUCLEOTIDE SEQUENCE [LARGE SCALE GENOMIC DNA]</scope>
</reference>
<protein>
    <submittedName>
        <fullName evidence="1">Uncharacterized protein</fullName>
    </submittedName>
</protein>
<dbReference type="Proteomes" id="UP000499080">
    <property type="component" value="Unassembled WGS sequence"/>
</dbReference>
<accession>A0A4Y2MM74</accession>
<name>A0A4Y2MM74_ARAVE</name>
<dbReference type="AlphaFoldDB" id="A0A4Y2MM74"/>
<evidence type="ECO:0000313" key="2">
    <source>
        <dbReference type="Proteomes" id="UP000499080"/>
    </source>
</evidence>
<sequence>MNLKINYKNEKEKGPEALSINCLLTIDENKNLTPNVSSAIESCDQIAEFFQPTTRARISEIRNTFIKIRLNNEEIIRIFLRRIHGERNDLETAGRGISDYKIHLSIYHVYPYDVTM</sequence>
<gene>
    <name evidence="1" type="ORF">AVEN_100384_1</name>
</gene>
<dbReference type="EMBL" id="BGPR01007443">
    <property type="protein sequence ID" value="GBN26907.1"/>
    <property type="molecule type" value="Genomic_DNA"/>
</dbReference>
<proteinExistence type="predicted"/>
<comment type="caution">
    <text evidence="1">The sequence shown here is derived from an EMBL/GenBank/DDBJ whole genome shotgun (WGS) entry which is preliminary data.</text>
</comment>
<keyword evidence="2" id="KW-1185">Reference proteome</keyword>
<organism evidence="1 2">
    <name type="scientific">Araneus ventricosus</name>
    <name type="common">Orbweaver spider</name>
    <name type="synonym">Epeira ventricosa</name>
    <dbReference type="NCBI Taxonomy" id="182803"/>
    <lineage>
        <taxon>Eukaryota</taxon>
        <taxon>Metazoa</taxon>
        <taxon>Ecdysozoa</taxon>
        <taxon>Arthropoda</taxon>
        <taxon>Chelicerata</taxon>
        <taxon>Arachnida</taxon>
        <taxon>Araneae</taxon>
        <taxon>Araneomorphae</taxon>
        <taxon>Entelegynae</taxon>
        <taxon>Araneoidea</taxon>
        <taxon>Araneidae</taxon>
        <taxon>Araneus</taxon>
    </lineage>
</organism>